<evidence type="ECO:0000313" key="3">
    <source>
        <dbReference type="Proteomes" id="UP000663935"/>
    </source>
</evidence>
<dbReference type="EMBL" id="CP071795">
    <property type="protein sequence ID" value="QTD39034.1"/>
    <property type="molecule type" value="Genomic_DNA"/>
</dbReference>
<feature type="transmembrane region" description="Helical" evidence="1">
    <location>
        <begin position="69"/>
        <end position="87"/>
    </location>
</feature>
<dbReference type="RefSeq" id="WP_207973145.1">
    <property type="nucleotide sequence ID" value="NZ_CP071795.1"/>
</dbReference>
<dbReference type="InterPro" id="IPR032466">
    <property type="entry name" value="Metal_Hydrolase"/>
</dbReference>
<dbReference type="SUPFAM" id="SSF51556">
    <property type="entry name" value="Metallo-dependent hydrolases"/>
    <property type="match status" value="1"/>
</dbReference>
<dbReference type="Proteomes" id="UP000663935">
    <property type="component" value="Chromosome"/>
</dbReference>
<accession>A0ABX7SZA4</accession>
<keyword evidence="1" id="KW-0812">Transmembrane</keyword>
<proteinExistence type="predicted"/>
<protein>
    <submittedName>
        <fullName evidence="2">Amidohydrolase family protein</fullName>
    </submittedName>
</protein>
<keyword evidence="3" id="KW-1185">Reference proteome</keyword>
<evidence type="ECO:0000313" key="2">
    <source>
        <dbReference type="EMBL" id="QTD39034.1"/>
    </source>
</evidence>
<sequence>MKEEKDTTIFNCHAHIFTIDHVPNEFGRTFVPRFLSKILTIKLVKWYYNNFTSRGNYKYKKFRHSLKKIKYGILQFCKWTFILYWLILGVSFILKWVFKIITSFLKVDYFFSKELRDITKRFLTLGRYSLNYKSQARIYDLLEKTYERNTKIVVLSMDMDYMEAGKPEIKYLDQLEELKIVKKNNIDLLPFIFLDPRRVKETKSLEGKKNYATFLKSELQKGNFNGIKLYPALGYYPFDKELVNSYLFAQENNIPIMTHCIEGTVFYRGKKKPEWNYHPILTYNKKGTDNPEPIPLPQSGNYQWTTNFTHPMNYHCLLDKELLSNYLGYECDLSKLKICLAHFGGSKEWKKYETDGWNNYNKNISHASEVDYLKIKNTLNHKSKRTIWWNASWLSIIYDLMIKYENVYADVSFILFNEKLFPMLKFILNDPKVSDKILYGTDYYVVTQKKTEKSLHQNLRSYIGEELFFKIANKNPKQFLTTNFKDY</sequence>
<evidence type="ECO:0000256" key="1">
    <source>
        <dbReference type="SAM" id="Phobius"/>
    </source>
</evidence>
<reference evidence="2 3" key="1">
    <citation type="submission" date="2021-03" db="EMBL/GenBank/DDBJ databases">
        <title>Complete genome of Polaribacter_sp.G4M1.</title>
        <authorList>
            <person name="Jeong S.W."/>
            <person name="Bae J.W."/>
        </authorList>
    </citation>
    <scope>NUCLEOTIDE SEQUENCE [LARGE SCALE GENOMIC DNA]</scope>
    <source>
        <strain evidence="2 3">G4M1</strain>
    </source>
</reference>
<name>A0ABX7SZA4_9FLAO</name>
<dbReference type="Gene3D" id="3.20.20.140">
    <property type="entry name" value="Metal-dependent hydrolases"/>
    <property type="match status" value="1"/>
</dbReference>
<keyword evidence="1" id="KW-1133">Transmembrane helix</keyword>
<organism evidence="2 3">
    <name type="scientific">Polaribacter batillariae</name>
    <dbReference type="NCBI Taxonomy" id="2808900"/>
    <lineage>
        <taxon>Bacteria</taxon>
        <taxon>Pseudomonadati</taxon>
        <taxon>Bacteroidota</taxon>
        <taxon>Flavobacteriia</taxon>
        <taxon>Flavobacteriales</taxon>
        <taxon>Flavobacteriaceae</taxon>
    </lineage>
</organism>
<gene>
    <name evidence="2" type="ORF">JL193_07230</name>
</gene>
<keyword evidence="1" id="KW-0472">Membrane</keyword>